<dbReference type="InterPro" id="IPR000394">
    <property type="entry name" value="RNA_pol_sigma_54"/>
</dbReference>
<name>A0A1G9AJM7_9STAP</name>
<sequence>MIKLENIITNDLNITLNSFLYNSISLFKYSSDELNDYIINTCRDNPLIYIDEDKIPLTVLSYRNEIKSDDILSEILQHFNCFLLEKDQLTMKYIIYSLNSKGFLEADTKEICSIMHTTENNVEHLINLLQNYENRGIGCKNIVNFLSFQLKHKKIYNNYLFSIFISHMDDIQKQNYSFLKSIDVNETDFLSYVDLIKNSCELFPVNGEDTSYLTPEASILLDDNNNFVIQVHDYLLESVTFEPINLTTAENSFTRKVESYKNDYEELVSILNARKVYLADILTIIANIQTDYLMGNTSFLNTLDQNMLAEYTSLSPATISRLLHNKFIATPRGIYPIKSLLSKKCYKNTSVSYVMYLIKNLDDFENIPDNKISAMLNEQGISISRRTVNKYKNQLLGKI</sequence>
<dbReference type="PROSITE" id="PS50044">
    <property type="entry name" value="SIGMA54_3"/>
    <property type="match status" value="1"/>
</dbReference>
<dbReference type="Proteomes" id="UP000242700">
    <property type="component" value="Unassembled WGS sequence"/>
</dbReference>
<dbReference type="PANTHER" id="PTHR32248:SF4">
    <property type="entry name" value="RNA POLYMERASE SIGMA-54 FACTOR"/>
    <property type="match status" value="1"/>
</dbReference>
<dbReference type="EMBL" id="FNFI01000006">
    <property type="protein sequence ID" value="SDK26770.1"/>
    <property type="molecule type" value="Genomic_DNA"/>
</dbReference>
<comment type="similarity">
    <text evidence="1">Belongs to the sigma-54 factor family.</text>
</comment>
<keyword evidence="2" id="KW-0240">DNA-directed RNA polymerase</keyword>
<dbReference type="GO" id="GO:0016779">
    <property type="term" value="F:nucleotidyltransferase activity"/>
    <property type="evidence" value="ECO:0007669"/>
    <property type="project" value="UniProtKB-KW"/>
</dbReference>
<evidence type="ECO:0000256" key="6">
    <source>
        <dbReference type="ARBA" id="ARBA00023082"/>
    </source>
</evidence>
<dbReference type="InterPro" id="IPR038709">
    <property type="entry name" value="RpoN_core-bd_sf"/>
</dbReference>
<dbReference type="Pfam" id="PF04963">
    <property type="entry name" value="Sigma54_CBD"/>
    <property type="match status" value="1"/>
</dbReference>
<dbReference type="AlphaFoldDB" id="A0A1G9AJM7"/>
<keyword evidence="8" id="KW-0804">Transcription</keyword>
<evidence type="ECO:0000256" key="5">
    <source>
        <dbReference type="ARBA" id="ARBA00023015"/>
    </source>
</evidence>
<gene>
    <name evidence="11" type="ORF">SAMN05216187_106136</name>
</gene>
<evidence type="ECO:0000259" key="9">
    <source>
        <dbReference type="Pfam" id="PF04552"/>
    </source>
</evidence>
<dbReference type="PANTHER" id="PTHR32248">
    <property type="entry name" value="RNA POLYMERASE SIGMA-54 FACTOR"/>
    <property type="match status" value="1"/>
</dbReference>
<evidence type="ECO:0000256" key="4">
    <source>
        <dbReference type="ARBA" id="ARBA00022695"/>
    </source>
</evidence>
<keyword evidence="3" id="KW-0808">Transferase</keyword>
<evidence type="ECO:0000256" key="8">
    <source>
        <dbReference type="ARBA" id="ARBA00023163"/>
    </source>
</evidence>
<reference evidence="12" key="1">
    <citation type="submission" date="2016-10" db="EMBL/GenBank/DDBJ databases">
        <authorList>
            <person name="Varghese N."/>
            <person name="Submissions S."/>
        </authorList>
    </citation>
    <scope>NUCLEOTIDE SEQUENCE [LARGE SCALE GENOMIC DNA]</scope>
    <source>
        <strain evidence="12">CGMCC 1.8911</strain>
    </source>
</reference>
<evidence type="ECO:0000313" key="12">
    <source>
        <dbReference type="Proteomes" id="UP000242700"/>
    </source>
</evidence>
<evidence type="ECO:0000313" key="11">
    <source>
        <dbReference type="EMBL" id="SDK26770.1"/>
    </source>
</evidence>
<dbReference type="PRINTS" id="PR00045">
    <property type="entry name" value="SIGMA54FCT"/>
</dbReference>
<keyword evidence="4" id="KW-0548">Nucleotidyltransferase</keyword>
<protein>
    <submittedName>
        <fullName evidence="11">RNA polymerase, sigma 54 subunit, RpoN/SigL</fullName>
    </submittedName>
</protein>
<feature type="domain" description="RNA polymerase sigma factor 54 DNA-binding" evidence="9">
    <location>
        <begin position="259"/>
        <end position="395"/>
    </location>
</feature>
<dbReference type="InterPro" id="IPR007046">
    <property type="entry name" value="RNA_pol_sigma_54_core-bd"/>
</dbReference>
<evidence type="ECO:0000256" key="2">
    <source>
        <dbReference type="ARBA" id="ARBA00022478"/>
    </source>
</evidence>
<dbReference type="Gene3D" id="1.10.10.1330">
    <property type="entry name" value="RNA polymerase sigma-54 factor, core-binding domain"/>
    <property type="match status" value="1"/>
</dbReference>
<dbReference type="GO" id="GO:0006352">
    <property type="term" value="P:DNA-templated transcription initiation"/>
    <property type="evidence" value="ECO:0007669"/>
    <property type="project" value="InterPro"/>
</dbReference>
<dbReference type="STRING" id="586411.SAMN05216187_106136"/>
<dbReference type="RefSeq" id="WP_092597692.1">
    <property type="nucleotide sequence ID" value="NZ_FNFI01000006.1"/>
</dbReference>
<evidence type="ECO:0000259" key="10">
    <source>
        <dbReference type="Pfam" id="PF04963"/>
    </source>
</evidence>
<dbReference type="OrthoDB" id="9814402at2"/>
<evidence type="ECO:0000256" key="3">
    <source>
        <dbReference type="ARBA" id="ARBA00022679"/>
    </source>
</evidence>
<feature type="domain" description="RNA polymerase sigma factor 54 core-binding" evidence="10">
    <location>
        <begin position="82"/>
        <end position="241"/>
    </location>
</feature>
<evidence type="ECO:0000256" key="1">
    <source>
        <dbReference type="ARBA" id="ARBA00008798"/>
    </source>
</evidence>
<keyword evidence="5" id="KW-0805">Transcription regulation</keyword>
<dbReference type="GO" id="GO:0016987">
    <property type="term" value="F:sigma factor activity"/>
    <property type="evidence" value="ECO:0007669"/>
    <property type="project" value="UniProtKB-KW"/>
</dbReference>
<dbReference type="Pfam" id="PF04552">
    <property type="entry name" value="Sigma54_DBD"/>
    <property type="match status" value="1"/>
</dbReference>
<dbReference type="Gene3D" id="1.10.10.60">
    <property type="entry name" value="Homeodomain-like"/>
    <property type="match status" value="1"/>
</dbReference>
<dbReference type="PIRSF" id="PIRSF000774">
    <property type="entry name" value="RpoN"/>
    <property type="match status" value="1"/>
</dbReference>
<accession>A0A1G9AJM7</accession>
<dbReference type="GO" id="GO:0003677">
    <property type="term" value="F:DNA binding"/>
    <property type="evidence" value="ECO:0007669"/>
    <property type="project" value="UniProtKB-KW"/>
</dbReference>
<evidence type="ECO:0000256" key="7">
    <source>
        <dbReference type="ARBA" id="ARBA00023125"/>
    </source>
</evidence>
<dbReference type="InterPro" id="IPR007634">
    <property type="entry name" value="RNA_pol_sigma_54_DNA-bd"/>
</dbReference>
<dbReference type="GO" id="GO:0000428">
    <property type="term" value="C:DNA-directed RNA polymerase complex"/>
    <property type="evidence" value="ECO:0007669"/>
    <property type="project" value="UniProtKB-KW"/>
</dbReference>
<organism evidence="11 12">
    <name type="scientific">Jeotgalicoccus aerolatus</name>
    <dbReference type="NCBI Taxonomy" id="709510"/>
    <lineage>
        <taxon>Bacteria</taxon>
        <taxon>Bacillati</taxon>
        <taxon>Bacillota</taxon>
        <taxon>Bacilli</taxon>
        <taxon>Bacillales</taxon>
        <taxon>Staphylococcaceae</taxon>
        <taxon>Jeotgalicoccus</taxon>
    </lineage>
</organism>
<proteinExistence type="inferred from homology"/>
<keyword evidence="6" id="KW-0731">Sigma factor</keyword>
<keyword evidence="7" id="KW-0238">DNA-binding</keyword>
<dbReference type="GO" id="GO:0001216">
    <property type="term" value="F:DNA-binding transcription activator activity"/>
    <property type="evidence" value="ECO:0007669"/>
    <property type="project" value="InterPro"/>
</dbReference>